<evidence type="ECO:0000313" key="16">
    <source>
        <dbReference type="EMBL" id="SMC08332.1"/>
    </source>
</evidence>
<dbReference type="SUPFAM" id="SSF56276">
    <property type="entry name" value="S-adenosylmethionine decarboxylase"/>
    <property type="match status" value="1"/>
</dbReference>
<dbReference type="OrthoDB" id="9793120at2"/>
<evidence type="ECO:0000256" key="15">
    <source>
        <dbReference type="HAMAP-Rule" id="MF_00464"/>
    </source>
</evidence>
<dbReference type="InterPro" id="IPR042286">
    <property type="entry name" value="AdoMetDC_C"/>
</dbReference>
<dbReference type="STRING" id="1069081.SAMN05660197_0080"/>
<dbReference type="Gene3D" id="3.30.160.750">
    <property type="match status" value="1"/>
</dbReference>
<feature type="active site" description="Schiff-base intermediate with substrate; via pyruvic acid" evidence="15">
    <location>
        <position position="63"/>
    </location>
</feature>
<evidence type="ECO:0000256" key="6">
    <source>
        <dbReference type="ARBA" id="ARBA00023066"/>
    </source>
</evidence>
<protein>
    <recommendedName>
        <fullName evidence="15">S-adenosylmethionine decarboxylase proenzyme</fullName>
        <shortName evidence="15">AdoMetDC</shortName>
        <shortName evidence="15">SAMDC</shortName>
        <ecNumber evidence="15">4.1.1.50</ecNumber>
    </recommendedName>
    <component>
        <recommendedName>
            <fullName evidence="15">S-adenosylmethionine decarboxylase beta chain</fullName>
        </recommendedName>
    </component>
    <component>
        <recommendedName>
            <fullName evidence="15">S-adenosylmethionine decarboxylase alpha chain</fullName>
        </recommendedName>
    </component>
</protein>
<evidence type="ECO:0000256" key="1">
    <source>
        <dbReference type="ARBA" id="ARBA00004911"/>
    </source>
</evidence>
<keyword evidence="8 15" id="KW-0865">Zymogen</keyword>
<dbReference type="AlphaFoldDB" id="A0A1W1WQ39"/>
<evidence type="ECO:0000256" key="2">
    <source>
        <dbReference type="ARBA" id="ARBA00011601"/>
    </source>
</evidence>
<evidence type="ECO:0000256" key="13">
    <source>
        <dbReference type="ARBA" id="ARBA00056215"/>
    </source>
</evidence>
<evidence type="ECO:0000256" key="5">
    <source>
        <dbReference type="ARBA" id="ARBA00022813"/>
    </source>
</evidence>
<evidence type="ECO:0000313" key="17">
    <source>
        <dbReference type="Proteomes" id="UP000192602"/>
    </source>
</evidence>
<evidence type="ECO:0000256" key="12">
    <source>
        <dbReference type="ARBA" id="ARBA00048112"/>
    </source>
</evidence>
<dbReference type="UniPathway" id="UPA00331">
    <property type="reaction ID" value="UER00451"/>
</dbReference>
<dbReference type="EMBL" id="FWWZ01000001">
    <property type="protein sequence ID" value="SMC08332.1"/>
    <property type="molecule type" value="Genomic_DNA"/>
</dbReference>
<evidence type="ECO:0000256" key="7">
    <source>
        <dbReference type="ARBA" id="ARBA00023115"/>
    </source>
</evidence>
<sequence>MKSLGKHLLAEYYRCDENAINDVQKVENALVKAAEIAGATVIGKSFHRFEPYGVSGVVVISESHLTIHTWPEYGFAAVDVFTCGDHVDPMKAHEYLKEVFGTQNATVETILRGVLNIPDLRHKPGGSCIKGECGDKKIG</sequence>
<keyword evidence="17" id="KW-1185">Reference proteome</keyword>
<proteinExistence type="inferred from homology"/>
<evidence type="ECO:0000256" key="9">
    <source>
        <dbReference type="ARBA" id="ARBA00023239"/>
    </source>
</evidence>
<comment type="cofactor">
    <cofactor evidence="15">
        <name>pyruvate</name>
        <dbReference type="ChEBI" id="CHEBI:15361"/>
    </cofactor>
    <text evidence="15">Binds 1 pyruvoyl group covalently per subunit.</text>
</comment>
<feature type="site" description="Cleavage (non-hydrolytic); by autolysis" evidence="15">
    <location>
        <begin position="62"/>
        <end position="63"/>
    </location>
</feature>
<evidence type="ECO:0000256" key="14">
    <source>
        <dbReference type="ARBA" id="ARBA00061583"/>
    </source>
</evidence>
<gene>
    <name evidence="15" type="primary">speH</name>
    <name evidence="16" type="ORF">SAMN05660197_0080</name>
</gene>
<dbReference type="Gene3D" id="3.30.360.110">
    <property type="entry name" value="S-adenosylmethionine decarboxylase domain"/>
    <property type="match status" value="1"/>
</dbReference>
<reference evidence="17" key="1">
    <citation type="submission" date="2017-04" db="EMBL/GenBank/DDBJ databases">
        <authorList>
            <person name="Varghese N."/>
            <person name="Submissions S."/>
        </authorList>
    </citation>
    <scope>NUCLEOTIDE SEQUENCE [LARGE SCALE GENOMIC DNA]</scope>
    <source>
        <strain evidence="17">DSM 16512</strain>
    </source>
</reference>
<feature type="active site" description="Proton donor; for catalytic activity" evidence="15">
    <location>
        <position position="83"/>
    </location>
</feature>
<dbReference type="PANTHER" id="PTHR33866">
    <property type="entry name" value="S-ADENOSYLMETHIONINE DECARBOXYLASE PROENZYME"/>
    <property type="match status" value="1"/>
</dbReference>
<comment type="subunit">
    <text evidence="2 15">Heterotetramer of two alpha and two beta chains arranged as a dimer of alpha/beta heterodimers.</text>
</comment>
<dbReference type="GO" id="GO:0005829">
    <property type="term" value="C:cytosol"/>
    <property type="evidence" value="ECO:0007669"/>
    <property type="project" value="TreeGrafter"/>
</dbReference>
<evidence type="ECO:0000256" key="3">
    <source>
        <dbReference type="ARBA" id="ARBA00022691"/>
    </source>
</evidence>
<dbReference type="EC" id="4.1.1.50" evidence="15"/>
<organism evidence="16 17">
    <name type="scientific">Nitratiruptor tergarcus DSM 16512</name>
    <dbReference type="NCBI Taxonomy" id="1069081"/>
    <lineage>
        <taxon>Bacteria</taxon>
        <taxon>Pseudomonadati</taxon>
        <taxon>Campylobacterota</taxon>
        <taxon>Epsilonproteobacteria</taxon>
        <taxon>Nautiliales</taxon>
        <taxon>Nitratiruptoraceae</taxon>
        <taxon>Nitratiruptor</taxon>
    </lineage>
</organism>
<keyword evidence="9 15" id="KW-0456">Lyase</keyword>
<dbReference type="FunFam" id="3.30.360.110:FF:000001">
    <property type="entry name" value="S-adenosylmethionine decarboxylase proenzyme"/>
    <property type="match status" value="1"/>
</dbReference>
<dbReference type="InterPro" id="IPR003826">
    <property type="entry name" value="AdoMetDC_fam_prok"/>
</dbReference>
<dbReference type="InterPro" id="IPR042284">
    <property type="entry name" value="AdoMetDC_N"/>
</dbReference>
<comment type="function">
    <text evidence="13 15">Catalyzes the decarboxylation of S-adenosylmethionine to S-adenosylmethioninamine (dcAdoMet), the propylamine donor required for the synthesis of the polyamines spermine and spermidine from the diamine putrescine.</text>
</comment>
<feature type="modified residue" description="Pyruvic acid (Ser); by autocatalysis" evidence="15">
    <location>
        <position position="63"/>
    </location>
</feature>
<dbReference type="InterPro" id="IPR017716">
    <property type="entry name" value="S-AdoMet_deCOase_pro-enz"/>
</dbReference>
<evidence type="ECO:0000256" key="4">
    <source>
        <dbReference type="ARBA" id="ARBA00022793"/>
    </source>
</evidence>
<accession>A0A1W1WQ39</accession>
<dbReference type="GO" id="GO:0008295">
    <property type="term" value="P:spermidine biosynthetic process"/>
    <property type="evidence" value="ECO:0007669"/>
    <property type="project" value="UniProtKB-UniRule"/>
</dbReference>
<comment type="catalytic activity">
    <reaction evidence="12 15">
        <text>S-adenosyl-L-methionine + H(+) = S-adenosyl 3-(methylsulfanyl)propylamine + CO2</text>
        <dbReference type="Rhea" id="RHEA:15981"/>
        <dbReference type="ChEBI" id="CHEBI:15378"/>
        <dbReference type="ChEBI" id="CHEBI:16526"/>
        <dbReference type="ChEBI" id="CHEBI:57443"/>
        <dbReference type="ChEBI" id="CHEBI:59789"/>
        <dbReference type="EC" id="4.1.1.50"/>
    </reaction>
</comment>
<dbReference type="GO" id="GO:0004014">
    <property type="term" value="F:adenosylmethionine decarboxylase activity"/>
    <property type="evidence" value="ECO:0007669"/>
    <property type="project" value="UniProtKB-UniRule"/>
</dbReference>
<dbReference type="Proteomes" id="UP000192602">
    <property type="component" value="Unassembled WGS sequence"/>
</dbReference>
<dbReference type="Pfam" id="PF02675">
    <property type="entry name" value="AdoMet_dc"/>
    <property type="match status" value="1"/>
</dbReference>
<keyword evidence="11 15" id="KW-0670">Pyruvate</keyword>
<dbReference type="RefSeq" id="WP_084274620.1">
    <property type="nucleotide sequence ID" value="NZ_AP026671.1"/>
</dbReference>
<keyword evidence="10 15" id="KW-0704">Schiff base</keyword>
<dbReference type="InterPro" id="IPR016067">
    <property type="entry name" value="S-AdoMet_deCO2ase_core"/>
</dbReference>
<evidence type="ECO:0000256" key="11">
    <source>
        <dbReference type="ARBA" id="ARBA00023317"/>
    </source>
</evidence>
<comment type="PTM">
    <text evidence="15">Is synthesized initially as an inactive proenzyme. Formation of the active enzyme involves a self-maturation process in which the active site pyruvoyl group is generated from an internal serine residue via an autocatalytic post-translational modification. Two non-identical subunits are generated from the proenzyme in this reaction, and the pyruvate is formed at the N-terminus of the alpha chain, which is derived from the carboxyl end of the proenzyme. The post-translation cleavage follows an unusual pathway, termed non-hydrolytic serinolysis, in which the side chain hydroxyl group of the serine supplies its oxygen atom to form the C-terminus of the beta chain, while the remainder of the serine residue undergoes an oxidative deamination to produce ammonia and the pyruvoyl group blocking the N-terminus of the alpha chain.</text>
</comment>
<keyword evidence="4 15" id="KW-0210">Decarboxylase</keyword>
<feature type="active site" description="Proton acceptor; for processing activity" evidence="15">
    <location>
        <position position="68"/>
    </location>
</feature>
<feature type="chain" id="PRO_5023562221" description="S-adenosylmethionine decarboxylase beta chain" evidence="15">
    <location>
        <begin position="1"/>
        <end position="62"/>
    </location>
</feature>
<keyword evidence="5 15" id="KW-0068">Autocatalytic cleavage</keyword>
<evidence type="ECO:0000256" key="8">
    <source>
        <dbReference type="ARBA" id="ARBA00023145"/>
    </source>
</evidence>
<dbReference type="PANTHER" id="PTHR33866:SF2">
    <property type="entry name" value="S-ADENOSYLMETHIONINE DECARBOXYLASE PROENZYME"/>
    <property type="match status" value="1"/>
</dbReference>
<comment type="similarity">
    <text evidence="14 15">Belongs to the prokaryotic AdoMetDC family. Type 1 subfamily.</text>
</comment>
<keyword evidence="7 15" id="KW-0620">Polyamine biosynthesis</keyword>
<comment type="pathway">
    <text evidence="1 15">Amine and polyamine biosynthesis; S-adenosylmethioninamine biosynthesis; S-adenosylmethioninamine from S-adenosyl-L-methionine: step 1/1.</text>
</comment>
<feature type="chain" id="PRO_5023562222" description="S-adenosylmethionine decarboxylase alpha chain" evidence="15">
    <location>
        <begin position="63"/>
        <end position="139"/>
    </location>
</feature>
<dbReference type="NCBIfam" id="TIGR03330">
    <property type="entry name" value="SAM_DCase_Bsu"/>
    <property type="match status" value="1"/>
</dbReference>
<dbReference type="HAMAP" id="MF_00464">
    <property type="entry name" value="AdoMetDC_1"/>
    <property type="match status" value="1"/>
</dbReference>
<name>A0A1W1WQ39_9BACT</name>
<evidence type="ECO:0000256" key="10">
    <source>
        <dbReference type="ARBA" id="ARBA00023270"/>
    </source>
</evidence>
<keyword evidence="3 15" id="KW-0949">S-adenosyl-L-methionine</keyword>
<keyword evidence="6 15" id="KW-0745">Spermidine biosynthesis</keyword>